<gene>
    <name evidence="1" type="ORF">XBI1_2060011</name>
</gene>
<protein>
    <submittedName>
        <fullName evidence="1">Uncharacterized protein</fullName>
    </submittedName>
</protein>
<evidence type="ECO:0000313" key="2">
    <source>
        <dbReference type="Proteomes" id="UP000028480"/>
    </source>
</evidence>
<sequence>MLQKEHAFYFSSTPTLSEKNDVYHNTDFLILFYARFEFVFVPYQTTTVDFEYILPLKQTPLKMAYHTPCHMEKMG</sequence>
<proteinExistence type="predicted"/>
<dbReference type="AlphaFoldDB" id="A0A077QH58"/>
<dbReference type="EMBL" id="CBTB010000120">
    <property type="protein sequence ID" value="CDH32719.1"/>
    <property type="molecule type" value="Genomic_DNA"/>
</dbReference>
<name>A0A077QH58_XENBV</name>
<organism evidence="1 2">
    <name type="scientific">Xenorhabdus bovienii str. Intermedium</name>
    <dbReference type="NCBI Taxonomy" id="1379677"/>
    <lineage>
        <taxon>Bacteria</taxon>
        <taxon>Pseudomonadati</taxon>
        <taxon>Pseudomonadota</taxon>
        <taxon>Gammaproteobacteria</taxon>
        <taxon>Enterobacterales</taxon>
        <taxon>Morganellaceae</taxon>
        <taxon>Xenorhabdus</taxon>
    </lineage>
</organism>
<reference evidence="1" key="1">
    <citation type="submission" date="2013-07" db="EMBL/GenBank/DDBJ databases">
        <title>Sub-species coevolution in mutualistic symbiosis.</title>
        <authorList>
            <person name="Murfin K."/>
            <person name="Klassen J."/>
            <person name="Lee M."/>
            <person name="Forst S."/>
            <person name="Stock P."/>
            <person name="Goodrich-Blair H."/>
        </authorList>
    </citation>
    <scope>NUCLEOTIDE SEQUENCE [LARGE SCALE GENOMIC DNA]</scope>
    <source>
        <strain evidence="1">Intermedium</strain>
    </source>
</reference>
<evidence type="ECO:0000313" key="1">
    <source>
        <dbReference type="EMBL" id="CDH32719.1"/>
    </source>
</evidence>
<dbReference type="HOGENOM" id="CLU_2670246_0_0_6"/>
<dbReference type="Proteomes" id="UP000028480">
    <property type="component" value="Unassembled WGS sequence"/>
</dbReference>
<accession>A0A077QH58</accession>
<comment type="caution">
    <text evidence="1">The sequence shown here is derived from an EMBL/GenBank/DDBJ whole genome shotgun (WGS) entry which is preliminary data.</text>
</comment>